<reference evidence="2" key="1">
    <citation type="journal article" date="2020" name="G3 (Bethesda)">
        <title>High-Quality Assemblies for Three Invasive Social Wasps from the &lt;i&gt;Vespula&lt;/i&gt; Genus.</title>
        <authorList>
            <person name="Harrop T.W.R."/>
            <person name="Guhlin J."/>
            <person name="McLaughlin G.M."/>
            <person name="Permina E."/>
            <person name="Stockwell P."/>
            <person name="Gilligan J."/>
            <person name="Le Lec M.F."/>
            <person name="Gruber M.A.M."/>
            <person name="Quinn O."/>
            <person name="Lovegrove M."/>
            <person name="Duncan E.J."/>
            <person name="Remnant E.J."/>
            <person name="Van Eeckhoven J."/>
            <person name="Graham B."/>
            <person name="Knapp R.A."/>
            <person name="Langford K.W."/>
            <person name="Kronenberg Z."/>
            <person name="Press M.O."/>
            <person name="Eacker S.M."/>
            <person name="Wilson-Rankin E.E."/>
            <person name="Purcell J."/>
            <person name="Lester P.J."/>
            <person name="Dearden P.K."/>
        </authorList>
    </citation>
    <scope>NUCLEOTIDE SEQUENCE</scope>
    <source>
        <strain evidence="2">Marl-1</strain>
    </source>
</reference>
<keyword evidence="3" id="KW-1185">Reference proteome</keyword>
<dbReference type="AlphaFoldDB" id="A0A834NHK0"/>
<proteinExistence type="predicted"/>
<comment type="caution">
    <text evidence="2">The sequence shown here is derived from an EMBL/GenBank/DDBJ whole genome shotgun (WGS) entry which is preliminary data.</text>
</comment>
<gene>
    <name evidence="2" type="ORF">HZH66_002210</name>
</gene>
<dbReference type="Proteomes" id="UP000614350">
    <property type="component" value="Unassembled WGS sequence"/>
</dbReference>
<feature type="region of interest" description="Disordered" evidence="1">
    <location>
        <begin position="62"/>
        <end position="83"/>
    </location>
</feature>
<dbReference type="EMBL" id="JACSEA010000002">
    <property type="protein sequence ID" value="KAF7407673.1"/>
    <property type="molecule type" value="Genomic_DNA"/>
</dbReference>
<accession>A0A834NHK0</accession>
<protein>
    <submittedName>
        <fullName evidence="2">Uncharacterized protein</fullName>
    </submittedName>
</protein>
<evidence type="ECO:0000313" key="3">
    <source>
        <dbReference type="Proteomes" id="UP000614350"/>
    </source>
</evidence>
<sequence length="166" mass="18682">MWDPKAKLCNRTREKFAFDEGKEEGLAARNPTALTLGYARTLQRGAAWLSSNALPDIAKRRWHPIGPTDRTSAQQQQQRPFTSSVEMSKHHFPIDLFVVKTWNNISLQGALVFSPGLPSYFLVVLTSVGVDGYDGGSGFNTSGTVNEILSIFRAKRQKRDERRDRE</sequence>
<evidence type="ECO:0000256" key="1">
    <source>
        <dbReference type="SAM" id="MobiDB-lite"/>
    </source>
</evidence>
<feature type="compositionally biased region" description="Polar residues" evidence="1">
    <location>
        <begin position="69"/>
        <end position="83"/>
    </location>
</feature>
<organism evidence="2 3">
    <name type="scientific">Vespula vulgaris</name>
    <name type="common">Yellow jacket</name>
    <name type="synonym">Wasp</name>
    <dbReference type="NCBI Taxonomy" id="7454"/>
    <lineage>
        <taxon>Eukaryota</taxon>
        <taxon>Metazoa</taxon>
        <taxon>Ecdysozoa</taxon>
        <taxon>Arthropoda</taxon>
        <taxon>Hexapoda</taxon>
        <taxon>Insecta</taxon>
        <taxon>Pterygota</taxon>
        <taxon>Neoptera</taxon>
        <taxon>Endopterygota</taxon>
        <taxon>Hymenoptera</taxon>
        <taxon>Apocrita</taxon>
        <taxon>Aculeata</taxon>
        <taxon>Vespoidea</taxon>
        <taxon>Vespidae</taxon>
        <taxon>Vespinae</taxon>
        <taxon>Vespula</taxon>
    </lineage>
</organism>
<evidence type="ECO:0000313" key="2">
    <source>
        <dbReference type="EMBL" id="KAF7407673.1"/>
    </source>
</evidence>
<name>A0A834NHK0_VESVU</name>